<evidence type="ECO:0000313" key="3">
    <source>
        <dbReference type="Proteomes" id="UP000184128"/>
    </source>
</evidence>
<accession>A0A1M4XE64</accession>
<evidence type="ECO:0000256" key="1">
    <source>
        <dbReference type="ARBA" id="ARBA00006539"/>
    </source>
</evidence>
<sequence>MDKIITDIYEIMKCSSNPIETEKEIQSYMWQTFSEIMGEVFEKFNQTIKESKQAQSWKVQRNDPRTIQYIFGPVQFRRTLMVDPNGQSHYPLDEWLGLKKRQRYSPLVEVQMAELAGETTYRETAHFIKSWTPVEMSHQTVKSILEKVGNAQAKYDQALVEELEISAGLPEGKEVQFFYAEADGVFVRSTEKGKKTEVHHAITYEGWEKNGKRVALKAPKTILTTQSLSKFWGEVQSLTANEYSLKKTQVITNSDGGKGYTAEKFQTAFSQSKYPVLNQLDAYHITQGLNRTFGMNEKVFKPKVRQAINEKDFDTFQRWMDTFESTLELDSEIEKLNAFYTYIQKNWDRIFDWRTVIEDAPADARRLDAMESNQRRISFRMKKRGMHWSERGCEAMVKVKQGVFNQTLREAYLADIHRSARQVRKDKQLVSATKILHQKFR</sequence>
<dbReference type="OrthoDB" id="2162583at2"/>
<name>A0A1M4XE64_9LACT</name>
<protein>
    <submittedName>
        <fullName evidence="2">Uncharacterized protein family (UPF0236)</fullName>
    </submittedName>
</protein>
<dbReference type="STRING" id="1121025.SAMN02745249_01429"/>
<dbReference type="EMBL" id="FQUF01000020">
    <property type="protein sequence ID" value="SHE91630.1"/>
    <property type="molecule type" value="Genomic_DNA"/>
</dbReference>
<dbReference type="Proteomes" id="UP000184128">
    <property type="component" value="Unassembled WGS sequence"/>
</dbReference>
<comment type="similarity">
    <text evidence="1">Belongs to the UPF0236 family.</text>
</comment>
<reference evidence="2 3" key="1">
    <citation type="submission" date="2016-11" db="EMBL/GenBank/DDBJ databases">
        <authorList>
            <person name="Jaros S."/>
            <person name="Januszkiewicz K."/>
            <person name="Wedrychowicz H."/>
        </authorList>
    </citation>
    <scope>NUCLEOTIDE SEQUENCE [LARGE SCALE GENOMIC DNA]</scope>
    <source>
        <strain evidence="2 3">DSM 15692</strain>
    </source>
</reference>
<gene>
    <name evidence="2" type="ORF">SAMN02745249_01429</name>
</gene>
<feature type="non-terminal residue" evidence="2">
    <location>
        <position position="441"/>
    </location>
</feature>
<dbReference type="AlphaFoldDB" id="A0A1M4XE64"/>
<dbReference type="NCBIfam" id="NF033529">
    <property type="entry name" value="transpos_ISLre2"/>
    <property type="match status" value="1"/>
</dbReference>
<keyword evidence="3" id="KW-1185">Reference proteome</keyword>
<proteinExistence type="inferred from homology"/>
<organism evidence="2 3">
    <name type="scientific">Atopostipes suicloacalis DSM 15692</name>
    <dbReference type="NCBI Taxonomy" id="1121025"/>
    <lineage>
        <taxon>Bacteria</taxon>
        <taxon>Bacillati</taxon>
        <taxon>Bacillota</taxon>
        <taxon>Bacilli</taxon>
        <taxon>Lactobacillales</taxon>
        <taxon>Carnobacteriaceae</taxon>
        <taxon>Atopostipes</taxon>
    </lineage>
</organism>
<dbReference type="Pfam" id="PF06782">
    <property type="entry name" value="UPF0236"/>
    <property type="match status" value="1"/>
</dbReference>
<evidence type="ECO:0000313" key="2">
    <source>
        <dbReference type="EMBL" id="SHE91630.1"/>
    </source>
</evidence>
<dbReference type="InterPro" id="IPR009620">
    <property type="entry name" value="UPF0236"/>
</dbReference>